<dbReference type="GO" id="GO:0004252">
    <property type="term" value="F:serine-type endopeptidase activity"/>
    <property type="evidence" value="ECO:0007669"/>
    <property type="project" value="InterPro"/>
</dbReference>
<evidence type="ECO:0000256" key="1">
    <source>
        <dbReference type="ARBA" id="ARBA00007039"/>
    </source>
</evidence>
<dbReference type="EMBL" id="NBBI01000013">
    <property type="protein sequence ID" value="OWK27572.1"/>
    <property type="molecule type" value="Genomic_DNA"/>
</dbReference>
<dbReference type="CDD" id="cd07016">
    <property type="entry name" value="S14_ClpP_1"/>
    <property type="match status" value="1"/>
</dbReference>
<dbReference type="Proteomes" id="UP000197290">
    <property type="component" value="Unassembled WGS sequence"/>
</dbReference>
<keyword evidence="4 7" id="KW-0378">Hydrolase</keyword>
<evidence type="ECO:0000256" key="2">
    <source>
        <dbReference type="ARBA" id="ARBA00022490"/>
    </source>
</evidence>
<comment type="similarity">
    <text evidence="1 6">Belongs to the peptidase S14 family.</text>
</comment>
<gene>
    <name evidence="7" type="primary">clpP1</name>
    <name evidence="7" type="ORF">SPDO_32550</name>
</gene>
<dbReference type="PANTHER" id="PTHR10381">
    <property type="entry name" value="ATP-DEPENDENT CLP PROTEASE PROTEOLYTIC SUBUNIT"/>
    <property type="match status" value="1"/>
</dbReference>
<dbReference type="NCBIfam" id="NF045542">
    <property type="entry name" value="Clp_rel_HeadMat"/>
    <property type="match status" value="1"/>
</dbReference>
<reference evidence="7 8" key="1">
    <citation type="submission" date="2017-03" db="EMBL/GenBank/DDBJ databases">
        <title>Genome sequence of Sphingomonas dokdonensis DSM 21029.</title>
        <authorList>
            <person name="Poehlein A."/>
            <person name="Wuebbeler J.H."/>
            <person name="Steinbuechel A."/>
            <person name="Daniel R."/>
        </authorList>
    </citation>
    <scope>NUCLEOTIDE SEQUENCE [LARGE SCALE GENOMIC DNA]</scope>
    <source>
        <strain evidence="7 8">DSM 21029</strain>
    </source>
</reference>
<comment type="caution">
    <text evidence="7">The sequence shown here is derived from an EMBL/GenBank/DDBJ whole genome shotgun (WGS) entry which is preliminary data.</text>
</comment>
<dbReference type="InterPro" id="IPR001907">
    <property type="entry name" value="ClpP"/>
</dbReference>
<dbReference type="GO" id="GO:0051117">
    <property type="term" value="F:ATPase binding"/>
    <property type="evidence" value="ECO:0007669"/>
    <property type="project" value="TreeGrafter"/>
</dbReference>
<name>A0A245ZD05_9SPHN</name>
<sequence length="239" mass="25333">MQRKLFNLAQANTGKGTGIRSEVTDDTATIYVYDIIDPYWGVSAADLAKALAGITAKNIVLRINSPGGDVFEGRAMMAQLVGHGATITAKIDGLAASAASVLALAASTVEIAEGGFYMIHKGWTWMMGNADDFRDACTLLDKIDAAIIEAYAGKSGKSAEEIGAWMKAETWFSAQEAVDAGFCDQIMPTTAAGQANARAFNLAVYDKAPQALTEQPAEIDEAPRLRAMGRLGLYERTAA</sequence>
<dbReference type="RefSeq" id="WP_088368556.1">
    <property type="nucleotide sequence ID" value="NZ_NBBI01000013.1"/>
</dbReference>
<keyword evidence="5" id="KW-0720">Serine protease</keyword>
<dbReference type="InterPro" id="IPR023562">
    <property type="entry name" value="ClpP/TepA"/>
</dbReference>
<dbReference type="OrthoDB" id="9806592at2"/>
<proteinExistence type="inferred from homology"/>
<evidence type="ECO:0000256" key="5">
    <source>
        <dbReference type="ARBA" id="ARBA00022825"/>
    </source>
</evidence>
<evidence type="ECO:0000256" key="4">
    <source>
        <dbReference type="ARBA" id="ARBA00022801"/>
    </source>
</evidence>
<accession>A0A245ZD05</accession>
<dbReference type="Pfam" id="PF00574">
    <property type="entry name" value="CLP_protease"/>
    <property type="match status" value="1"/>
</dbReference>
<evidence type="ECO:0000256" key="3">
    <source>
        <dbReference type="ARBA" id="ARBA00022670"/>
    </source>
</evidence>
<evidence type="ECO:0000256" key="6">
    <source>
        <dbReference type="RuleBase" id="RU003567"/>
    </source>
</evidence>
<evidence type="ECO:0000313" key="7">
    <source>
        <dbReference type="EMBL" id="OWK27572.1"/>
    </source>
</evidence>
<dbReference type="PRINTS" id="PR00127">
    <property type="entry name" value="CLPPROTEASEP"/>
</dbReference>
<dbReference type="AlphaFoldDB" id="A0A245ZD05"/>
<keyword evidence="2" id="KW-0963">Cytoplasm</keyword>
<dbReference type="GO" id="GO:0009368">
    <property type="term" value="C:endopeptidase Clp complex"/>
    <property type="evidence" value="ECO:0007669"/>
    <property type="project" value="TreeGrafter"/>
</dbReference>
<dbReference type="Gene3D" id="3.90.226.10">
    <property type="entry name" value="2-enoyl-CoA Hydratase, Chain A, domain 1"/>
    <property type="match status" value="1"/>
</dbReference>
<dbReference type="GO" id="GO:0004176">
    <property type="term" value="F:ATP-dependent peptidase activity"/>
    <property type="evidence" value="ECO:0007669"/>
    <property type="project" value="InterPro"/>
</dbReference>
<dbReference type="GO" id="GO:0006515">
    <property type="term" value="P:protein quality control for misfolded or incompletely synthesized proteins"/>
    <property type="evidence" value="ECO:0007669"/>
    <property type="project" value="TreeGrafter"/>
</dbReference>
<protein>
    <recommendedName>
        <fullName evidence="6">ATP-dependent Clp protease proteolytic subunit</fullName>
    </recommendedName>
</protein>
<dbReference type="InterPro" id="IPR029045">
    <property type="entry name" value="ClpP/crotonase-like_dom_sf"/>
</dbReference>
<dbReference type="SUPFAM" id="SSF52096">
    <property type="entry name" value="ClpP/crotonase"/>
    <property type="match status" value="1"/>
</dbReference>
<evidence type="ECO:0000313" key="8">
    <source>
        <dbReference type="Proteomes" id="UP000197290"/>
    </source>
</evidence>
<organism evidence="7 8">
    <name type="scientific">Sphingomonas dokdonensis</name>
    <dbReference type="NCBI Taxonomy" id="344880"/>
    <lineage>
        <taxon>Bacteria</taxon>
        <taxon>Pseudomonadati</taxon>
        <taxon>Pseudomonadota</taxon>
        <taxon>Alphaproteobacteria</taxon>
        <taxon>Sphingomonadales</taxon>
        <taxon>Sphingomonadaceae</taxon>
        <taxon>Sphingomonas</taxon>
    </lineage>
</organism>
<dbReference type="PANTHER" id="PTHR10381:SF70">
    <property type="entry name" value="ATP-DEPENDENT CLP PROTEASE PROTEOLYTIC SUBUNIT"/>
    <property type="match status" value="1"/>
</dbReference>
<keyword evidence="3 7" id="KW-0645">Protease</keyword>
<keyword evidence="8" id="KW-1185">Reference proteome</keyword>